<keyword evidence="1" id="KW-1133">Transmembrane helix</keyword>
<dbReference type="EMBL" id="MFBT01000027">
    <property type="protein sequence ID" value="OGD98949.1"/>
    <property type="molecule type" value="Genomic_DNA"/>
</dbReference>
<accession>A0A1F5H4F4</accession>
<keyword evidence="1" id="KW-0812">Transmembrane</keyword>
<feature type="transmembrane region" description="Helical" evidence="1">
    <location>
        <begin position="21"/>
        <end position="46"/>
    </location>
</feature>
<organism evidence="2 3">
    <name type="scientific">Candidatus Curtissbacteria bacterium RIFCSPLOWO2_01_FULL_42_50</name>
    <dbReference type="NCBI Taxonomy" id="1797730"/>
    <lineage>
        <taxon>Bacteria</taxon>
        <taxon>Candidatus Curtissiibacteriota</taxon>
    </lineage>
</organism>
<evidence type="ECO:0000313" key="3">
    <source>
        <dbReference type="Proteomes" id="UP000177039"/>
    </source>
</evidence>
<gene>
    <name evidence="2" type="ORF">A3B54_01205</name>
</gene>
<proteinExistence type="predicted"/>
<dbReference type="Proteomes" id="UP000177039">
    <property type="component" value="Unassembled WGS sequence"/>
</dbReference>
<evidence type="ECO:0000256" key="1">
    <source>
        <dbReference type="SAM" id="Phobius"/>
    </source>
</evidence>
<reference evidence="2 3" key="1">
    <citation type="journal article" date="2016" name="Nat. Commun.">
        <title>Thousands of microbial genomes shed light on interconnected biogeochemical processes in an aquifer system.</title>
        <authorList>
            <person name="Anantharaman K."/>
            <person name="Brown C.T."/>
            <person name="Hug L.A."/>
            <person name="Sharon I."/>
            <person name="Castelle C.J."/>
            <person name="Probst A.J."/>
            <person name="Thomas B.C."/>
            <person name="Singh A."/>
            <person name="Wilkins M.J."/>
            <person name="Karaoz U."/>
            <person name="Brodie E.L."/>
            <person name="Williams K.H."/>
            <person name="Hubbard S.S."/>
            <person name="Banfield J.F."/>
        </authorList>
    </citation>
    <scope>NUCLEOTIDE SEQUENCE [LARGE SCALE GENOMIC DNA]</scope>
</reference>
<name>A0A1F5H4F4_9BACT</name>
<dbReference type="AlphaFoldDB" id="A0A1F5H4F4"/>
<sequence>MLVCSYKAYLRHLEKNPKKSVLQKIILTFCAVLLVITGIISALFFYQYNLEAPIRAENQYVETAESGFIATKQSINEMLDAFNVAGAKIKIFDNLKEGSAAASGFSTSLDDVNRNISNIETVRGNVIIQKNQLGKFKTPQKFEKINQELLSFYGETTSAIDKLYNQHKFARDLLMSLGPNLYLPVLSENTLWQDGKNEEITAYYQSLKSDANEALARLSRLDPPDEFTSHVKAQTAYLELLVKTADAITNILSQKDDQNGENPTQVEKAYQVLSEANKENAALPEKLLSQKLKLFSVKENLEKFAAVKIHQGSLERKLNDISREQTQIRTYESGRHP</sequence>
<comment type="caution">
    <text evidence="2">The sequence shown here is derived from an EMBL/GenBank/DDBJ whole genome shotgun (WGS) entry which is preliminary data.</text>
</comment>
<evidence type="ECO:0000313" key="2">
    <source>
        <dbReference type="EMBL" id="OGD98949.1"/>
    </source>
</evidence>
<keyword evidence="1" id="KW-0472">Membrane</keyword>
<protein>
    <submittedName>
        <fullName evidence="2">Uncharacterized protein</fullName>
    </submittedName>
</protein>